<feature type="domain" description="Major facilitator superfamily (MFS) profile" evidence="8">
    <location>
        <begin position="27"/>
        <end position="484"/>
    </location>
</feature>
<keyword evidence="10" id="KW-1185">Reference proteome</keyword>
<dbReference type="InterPro" id="IPR011701">
    <property type="entry name" value="MFS"/>
</dbReference>
<feature type="transmembrane region" description="Helical" evidence="7">
    <location>
        <begin position="93"/>
        <end position="112"/>
    </location>
</feature>
<evidence type="ECO:0000256" key="5">
    <source>
        <dbReference type="ARBA" id="ARBA00023251"/>
    </source>
</evidence>
<feature type="transmembrane region" description="Helical" evidence="7">
    <location>
        <begin position="118"/>
        <end position="139"/>
    </location>
</feature>
<dbReference type="AlphaFoldDB" id="A0AA41PU50"/>
<comment type="caution">
    <text evidence="9">The sequence shown here is derived from an EMBL/GenBank/DDBJ whole genome shotgun (WGS) entry which is preliminary data.</text>
</comment>
<reference evidence="9" key="1">
    <citation type="submission" date="2022-01" db="EMBL/GenBank/DDBJ databases">
        <title>Genome-Based Taxonomic Classification of the Phylum Actinobacteria.</title>
        <authorList>
            <person name="Gao Y."/>
        </authorList>
    </citation>
    <scope>NUCLEOTIDE SEQUENCE</scope>
    <source>
        <strain evidence="9">KLBMP 8922</strain>
    </source>
</reference>
<feature type="transmembrane region" description="Helical" evidence="7">
    <location>
        <begin position="243"/>
        <end position="262"/>
    </location>
</feature>
<keyword evidence="3 7" id="KW-1133">Transmembrane helix</keyword>
<feature type="transmembrane region" description="Helical" evidence="7">
    <location>
        <begin position="454"/>
        <end position="476"/>
    </location>
</feature>
<comment type="subcellular location">
    <subcellularLocation>
        <location evidence="1">Cell membrane</location>
        <topology evidence="1">Multi-pass membrane protein</topology>
    </subcellularLocation>
</comment>
<feature type="transmembrane region" description="Helical" evidence="7">
    <location>
        <begin position="28"/>
        <end position="49"/>
    </location>
</feature>
<dbReference type="Pfam" id="PF07690">
    <property type="entry name" value="MFS_1"/>
    <property type="match status" value="1"/>
</dbReference>
<name>A0AA41PU50_9ACTN</name>
<gene>
    <name evidence="9" type="ORF">LZ495_01595</name>
</gene>
<feature type="transmembrane region" description="Helical" evidence="7">
    <location>
        <begin position="383"/>
        <end position="407"/>
    </location>
</feature>
<keyword evidence="5" id="KW-0046">Antibiotic resistance</keyword>
<dbReference type="Proteomes" id="UP001165378">
    <property type="component" value="Unassembled WGS sequence"/>
</dbReference>
<feature type="transmembrane region" description="Helical" evidence="7">
    <location>
        <begin position="61"/>
        <end position="81"/>
    </location>
</feature>
<dbReference type="InterPro" id="IPR036259">
    <property type="entry name" value="MFS_trans_sf"/>
</dbReference>
<evidence type="ECO:0000256" key="4">
    <source>
        <dbReference type="ARBA" id="ARBA00023136"/>
    </source>
</evidence>
<evidence type="ECO:0000259" key="8">
    <source>
        <dbReference type="PROSITE" id="PS50850"/>
    </source>
</evidence>
<evidence type="ECO:0000256" key="1">
    <source>
        <dbReference type="ARBA" id="ARBA00004651"/>
    </source>
</evidence>
<evidence type="ECO:0000313" key="10">
    <source>
        <dbReference type="Proteomes" id="UP001165378"/>
    </source>
</evidence>
<feature type="transmembrane region" description="Helical" evidence="7">
    <location>
        <begin position="186"/>
        <end position="206"/>
    </location>
</feature>
<feature type="transmembrane region" description="Helical" evidence="7">
    <location>
        <begin position="419"/>
        <end position="442"/>
    </location>
</feature>
<feature type="compositionally biased region" description="Low complexity" evidence="6">
    <location>
        <begin position="1"/>
        <end position="16"/>
    </location>
</feature>
<dbReference type="EMBL" id="JAKFHA010000001">
    <property type="protein sequence ID" value="MCF2525919.1"/>
    <property type="molecule type" value="Genomic_DNA"/>
</dbReference>
<dbReference type="SUPFAM" id="SSF103473">
    <property type="entry name" value="MFS general substrate transporter"/>
    <property type="match status" value="1"/>
</dbReference>
<dbReference type="PANTHER" id="PTHR42718:SF39">
    <property type="entry name" value="ACTINORHODIN TRANSPORTER-RELATED"/>
    <property type="match status" value="1"/>
</dbReference>
<feature type="transmembrane region" description="Helical" evidence="7">
    <location>
        <begin position="151"/>
        <end position="174"/>
    </location>
</feature>
<feature type="transmembrane region" description="Helical" evidence="7">
    <location>
        <begin position="292"/>
        <end position="313"/>
    </location>
</feature>
<accession>A0AA41PU50</accession>
<dbReference type="Gene3D" id="1.20.1250.20">
    <property type="entry name" value="MFS general substrate transporter like domains"/>
    <property type="match status" value="1"/>
</dbReference>
<dbReference type="PROSITE" id="PS50850">
    <property type="entry name" value="MFS"/>
    <property type="match status" value="1"/>
</dbReference>
<dbReference type="InterPro" id="IPR020846">
    <property type="entry name" value="MFS_dom"/>
</dbReference>
<organism evidence="9 10">
    <name type="scientific">Yinghuangia soli</name>
    <dbReference type="NCBI Taxonomy" id="2908204"/>
    <lineage>
        <taxon>Bacteria</taxon>
        <taxon>Bacillati</taxon>
        <taxon>Actinomycetota</taxon>
        <taxon>Actinomycetes</taxon>
        <taxon>Kitasatosporales</taxon>
        <taxon>Streptomycetaceae</taxon>
        <taxon>Yinghuangia</taxon>
    </lineage>
</organism>
<sequence length="499" mass="51073">MATTTTTPAARTSAAPAEDRGRPSWGTLLVLLTGIFITTLDFFIVNVAIPATQADLGASDAAIQWVVAGYGLALAALLITGGRLGDMAGRRRMFMVGMGLFTLASAACGLAGNPEVLIAARAAQGAAAALLMPQVLGIVNTVYTGEHRARAFMAYGLTIGFAGVFGQLIGGGLIEVDLFGLDWRSIYWINVPVGIAAMLLAPRLVPESRGTAGTRLDFAGVVLVTAAMVAVVLPLVQGREQGWPLWTWLSLAAAPLLLAVFARHQRRLGAAAGKAPLIDLVLFRERSFSAGLGVMLAYQLAMASFFLVLALYLQMGHHMTALESGLLFVALGAGYFVGAAQAEKIAARLGRQVLTLGAVLTAAGFAVLAETVAAIGVTGSVGWLIPGLVLSGYGMGVALAPMSAIVLAGVTSRHAASAAGVLTTAQQVGNALGVALIGIVFYEALGGGAVPNDYAHAMTWALIPLAGACLATALIVQLLPKPDPAADTAEDAAPMHAGL</sequence>
<dbReference type="CDD" id="cd17321">
    <property type="entry name" value="MFS_MMR_MDR_like"/>
    <property type="match status" value="1"/>
</dbReference>
<dbReference type="GO" id="GO:0022857">
    <property type="term" value="F:transmembrane transporter activity"/>
    <property type="evidence" value="ECO:0007669"/>
    <property type="project" value="InterPro"/>
</dbReference>
<dbReference type="RefSeq" id="WP_235049990.1">
    <property type="nucleotide sequence ID" value="NZ_JAKFHA010000001.1"/>
</dbReference>
<feature type="transmembrane region" description="Helical" evidence="7">
    <location>
        <begin position="218"/>
        <end position="237"/>
    </location>
</feature>
<dbReference type="PANTHER" id="PTHR42718">
    <property type="entry name" value="MAJOR FACILITATOR SUPERFAMILY MULTIDRUG TRANSPORTER MFSC"/>
    <property type="match status" value="1"/>
</dbReference>
<feature type="transmembrane region" description="Helical" evidence="7">
    <location>
        <begin position="325"/>
        <end position="342"/>
    </location>
</feature>
<dbReference type="GO" id="GO:0005886">
    <property type="term" value="C:plasma membrane"/>
    <property type="evidence" value="ECO:0007669"/>
    <property type="project" value="UniProtKB-SubCell"/>
</dbReference>
<dbReference type="GO" id="GO:0046677">
    <property type="term" value="P:response to antibiotic"/>
    <property type="evidence" value="ECO:0007669"/>
    <property type="project" value="UniProtKB-KW"/>
</dbReference>
<evidence type="ECO:0000256" key="3">
    <source>
        <dbReference type="ARBA" id="ARBA00022989"/>
    </source>
</evidence>
<evidence type="ECO:0000256" key="6">
    <source>
        <dbReference type="SAM" id="MobiDB-lite"/>
    </source>
</evidence>
<keyword evidence="4 7" id="KW-0472">Membrane</keyword>
<evidence type="ECO:0000256" key="2">
    <source>
        <dbReference type="ARBA" id="ARBA00022692"/>
    </source>
</evidence>
<evidence type="ECO:0000313" key="9">
    <source>
        <dbReference type="EMBL" id="MCF2525919.1"/>
    </source>
</evidence>
<keyword evidence="2 7" id="KW-0812">Transmembrane</keyword>
<proteinExistence type="predicted"/>
<feature type="region of interest" description="Disordered" evidence="6">
    <location>
        <begin position="1"/>
        <end position="20"/>
    </location>
</feature>
<protein>
    <submittedName>
        <fullName evidence="9">MFS transporter</fullName>
    </submittedName>
</protein>
<dbReference type="Gene3D" id="1.20.1720.10">
    <property type="entry name" value="Multidrug resistance protein D"/>
    <property type="match status" value="1"/>
</dbReference>
<feature type="transmembrane region" description="Helical" evidence="7">
    <location>
        <begin position="354"/>
        <end position="377"/>
    </location>
</feature>
<evidence type="ECO:0000256" key="7">
    <source>
        <dbReference type="SAM" id="Phobius"/>
    </source>
</evidence>